<evidence type="ECO:0000313" key="3">
    <source>
        <dbReference type="Proteomes" id="UP001595904"/>
    </source>
</evidence>
<feature type="transmembrane region" description="Helical" evidence="1">
    <location>
        <begin position="855"/>
        <end position="874"/>
    </location>
</feature>
<keyword evidence="1" id="KW-0812">Transmembrane</keyword>
<feature type="transmembrane region" description="Helical" evidence="1">
    <location>
        <begin position="427"/>
        <end position="447"/>
    </location>
</feature>
<dbReference type="Gene3D" id="3.30.70.1440">
    <property type="entry name" value="Multidrug efflux transporter AcrB pore domain"/>
    <property type="match status" value="1"/>
</dbReference>
<dbReference type="SUPFAM" id="SSF82693">
    <property type="entry name" value="Multidrug efflux transporter AcrB pore domain, PN1, PN2, PC1 and PC2 subdomains"/>
    <property type="match status" value="3"/>
</dbReference>
<evidence type="ECO:0000313" key="2">
    <source>
        <dbReference type="EMBL" id="MFC4310492.1"/>
    </source>
</evidence>
<protein>
    <submittedName>
        <fullName evidence="2">Efflux RND transporter permease subunit</fullName>
    </submittedName>
</protein>
<feature type="transmembrane region" description="Helical" evidence="1">
    <location>
        <begin position="12"/>
        <end position="32"/>
    </location>
</feature>
<dbReference type="EMBL" id="JBHSDU010000003">
    <property type="protein sequence ID" value="MFC4310492.1"/>
    <property type="molecule type" value="Genomic_DNA"/>
</dbReference>
<dbReference type="PANTHER" id="PTHR32063:SF24">
    <property type="entry name" value="CATION EFFLUX SYSTEM (ACRB_ACRD_ACRF FAMILY)"/>
    <property type="match status" value="1"/>
</dbReference>
<evidence type="ECO:0000256" key="1">
    <source>
        <dbReference type="SAM" id="Phobius"/>
    </source>
</evidence>
<dbReference type="SUPFAM" id="SSF82714">
    <property type="entry name" value="Multidrug efflux transporter AcrB TolC docking domain, DN and DC subdomains"/>
    <property type="match status" value="2"/>
</dbReference>
<feature type="transmembrane region" description="Helical" evidence="1">
    <location>
        <begin position="978"/>
        <end position="999"/>
    </location>
</feature>
<dbReference type="Gene3D" id="3.30.70.1320">
    <property type="entry name" value="Multidrug efflux transporter AcrB pore domain like"/>
    <property type="match status" value="1"/>
</dbReference>
<name>A0ABV8SSP2_9GAMM</name>
<keyword evidence="3" id="KW-1185">Reference proteome</keyword>
<proteinExistence type="predicted"/>
<keyword evidence="1" id="KW-0472">Membrane</keyword>
<feature type="transmembrane region" description="Helical" evidence="1">
    <location>
        <begin position="332"/>
        <end position="350"/>
    </location>
</feature>
<feature type="transmembrane region" description="Helical" evidence="1">
    <location>
        <begin position="383"/>
        <end position="406"/>
    </location>
</feature>
<feature type="transmembrane region" description="Helical" evidence="1">
    <location>
        <begin position="357"/>
        <end position="377"/>
    </location>
</feature>
<sequence length="1036" mass="113174">MSFLEFPIKRYQFTLVAFAMLVALGISSFMSIPRQEDPYFPIPIYQIIVAYPGAEPRDVERLVVKPIEDRISELDDIKKIESFSNDGLATMIAEFYSTADAEEKYDEVVREINALRPSLPAEIARLEIKKSNPGLVNIVQFALVSPDAPYRELEDQARDLKDILKAVDGVRTAETWAYPARELRVALDLPRMAELRLAPSRVIEALQSENTTVPGGAIDVGSRSFSVKTSGSYESLDEVRDTVVAAVDGRTVRIRDVAEVNWDTQEHTYLGRFNGQRAVFVTANQKDGYNIFQVRERVLEASKKFEQQLPKRIKLELGFDQSENVATRLNRLTTDFAIAIALVAITLLPLGLRAASIVMISIPLSLAIGVSTLHMVGYSLNQISIAGFVVALGLLVDDSIVVVENISRFLREGHSRTQAAILATRQIFLAILGCTATIIFAFLPLMMLSGPSGKFIRVLPTAVLSTVLASLLIALTIIPFLASRILSKHEKAEGNRLLQSVQRGIHRFYQPLLHKALAKPKLTVWGSLAACFVIMIGVGAIIGFSLFPKADTPNFIITVETPDGSSLAETDRALKFVEDRLTAMPDVASYFTNLGHGNPKIYYNEFGNEGATNYGDIFVKLKSYDTSDTPKKLEALRRELKQYPNAHIYVKEFQNGPPITAPIAIRVVGPELDELDRLAGKVEQVIKETPGTRDVENPVRIKRTNLELKIDSQKAALFGVPAIEFDRAVRLAVAGIPASRYKETDGEQYDIMVRTPITERADIHALDQVRVTTLSGATLPLSQLAQVEFAAAPTQIDRYNRSRAVTINAEVQNGYNTDRVTTEVLSRLDQMQWPRGYSYVPGGELESRAESFGGLQAATIVALLGIVAVLVLEFGSFKSTLIVLSVVPFGIAGGILALGLAGYSISFTATIGFIALIGIETKNSILLVDFTNQLRADGMPLDEAIERAGEIRFLPILLTSATAIGGLLPLALQNAGMYSPLAWVIIGGLISSTLVARVVTPVMYKLIPPAIEVKKTAASSAAADATPPGHISPATP</sequence>
<dbReference type="Pfam" id="PF00873">
    <property type="entry name" value="ACR_tran"/>
    <property type="match status" value="1"/>
</dbReference>
<dbReference type="PRINTS" id="PR00702">
    <property type="entry name" value="ACRIFLAVINRP"/>
</dbReference>
<dbReference type="Proteomes" id="UP001595904">
    <property type="component" value="Unassembled WGS sequence"/>
</dbReference>
<dbReference type="Gene3D" id="3.30.2090.10">
    <property type="entry name" value="Multidrug efflux transporter AcrB TolC docking domain, DN and DC subdomains"/>
    <property type="match status" value="2"/>
</dbReference>
<accession>A0ABV8SSP2</accession>
<dbReference type="RefSeq" id="WP_380598017.1">
    <property type="nucleotide sequence ID" value="NZ_JBHSDU010000003.1"/>
</dbReference>
<feature type="transmembrane region" description="Helical" evidence="1">
    <location>
        <begin position="881"/>
        <end position="905"/>
    </location>
</feature>
<reference evidence="3" key="1">
    <citation type="journal article" date="2019" name="Int. J. Syst. Evol. Microbiol.">
        <title>The Global Catalogue of Microorganisms (GCM) 10K type strain sequencing project: providing services to taxonomists for standard genome sequencing and annotation.</title>
        <authorList>
            <consortium name="The Broad Institute Genomics Platform"/>
            <consortium name="The Broad Institute Genome Sequencing Center for Infectious Disease"/>
            <person name="Wu L."/>
            <person name="Ma J."/>
        </authorList>
    </citation>
    <scope>NUCLEOTIDE SEQUENCE [LARGE SCALE GENOMIC DNA]</scope>
    <source>
        <strain evidence="3">CGMCC 1.10759</strain>
    </source>
</reference>
<keyword evidence="1" id="KW-1133">Transmembrane helix</keyword>
<dbReference type="SUPFAM" id="SSF82866">
    <property type="entry name" value="Multidrug efflux transporter AcrB transmembrane domain"/>
    <property type="match status" value="2"/>
</dbReference>
<feature type="transmembrane region" description="Helical" evidence="1">
    <location>
        <begin position="459"/>
        <end position="482"/>
    </location>
</feature>
<feature type="transmembrane region" description="Helical" evidence="1">
    <location>
        <begin position="951"/>
        <end position="972"/>
    </location>
</feature>
<gene>
    <name evidence="2" type="ORF">ACFPN2_15475</name>
</gene>
<dbReference type="InterPro" id="IPR027463">
    <property type="entry name" value="AcrB_DN_DC_subdom"/>
</dbReference>
<dbReference type="Gene3D" id="1.20.1640.10">
    <property type="entry name" value="Multidrug efflux transporter AcrB transmembrane domain"/>
    <property type="match status" value="2"/>
</dbReference>
<organism evidence="2 3">
    <name type="scientific">Steroidobacter flavus</name>
    <dbReference type="NCBI Taxonomy" id="1842136"/>
    <lineage>
        <taxon>Bacteria</taxon>
        <taxon>Pseudomonadati</taxon>
        <taxon>Pseudomonadota</taxon>
        <taxon>Gammaproteobacteria</taxon>
        <taxon>Steroidobacterales</taxon>
        <taxon>Steroidobacteraceae</taxon>
        <taxon>Steroidobacter</taxon>
    </lineage>
</organism>
<dbReference type="Gene3D" id="3.30.70.1430">
    <property type="entry name" value="Multidrug efflux transporter AcrB pore domain"/>
    <property type="match status" value="2"/>
</dbReference>
<feature type="transmembrane region" description="Helical" evidence="1">
    <location>
        <begin position="522"/>
        <end position="547"/>
    </location>
</feature>
<dbReference type="PANTHER" id="PTHR32063">
    <property type="match status" value="1"/>
</dbReference>
<feature type="transmembrane region" description="Helical" evidence="1">
    <location>
        <begin position="911"/>
        <end position="930"/>
    </location>
</feature>
<dbReference type="InterPro" id="IPR001036">
    <property type="entry name" value="Acrflvin-R"/>
</dbReference>
<comment type="caution">
    <text evidence="2">The sequence shown here is derived from an EMBL/GenBank/DDBJ whole genome shotgun (WGS) entry which is preliminary data.</text>
</comment>